<comment type="caution">
    <text evidence="1">The sequence shown here is derived from an EMBL/GenBank/DDBJ whole genome shotgun (WGS) entry which is preliminary data.</text>
</comment>
<evidence type="ECO:0000313" key="1">
    <source>
        <dbReference type="EMBL" id="OGY92535.1"/>
    </source>
</evidence>
<sequence>MTHEGTIQKFFRGSRDAFSYHTFNPPLGASTKVYTSQESNLLYLLDPDNKRVALLDKQGLIKDQFTSPKFDDLISLAVNESEHTIAVLNGHTIYVLAINQ</sequence>
<reference evidence="1 2" key="1">
    <citation type="journal article" date="2016" name="Nat. Commun.">
        <title>Thousands of microbial genomes shed light on interconnected biogeochemical processes in an aquifer system.</title>
        <authorList>
            <person name="Anantharaman K."/>
            <person name="Brown C.T."/>
            <person name="Hug L.A."/>
            <person name="Sharon I."/>
            <person name="Castelle C.J."/>
            <person name="Probst A.J."/>
            <person name="Thomas B.C."/>
            <person name="Singh A."/>
            <person name="Wilkins M.J."/>
            <person name="Karaoz U."/>
            <person name="Brodie E.L."/>
            <person name="Williams K.H."/>
            <person name="Hubbard S.S."/>
            <person name="Banfield J.F."/>
        </authorList>
    </citation>
    <scope>NUCLEOTIDE SEQUENCE [LARGE SCALE GENOMIC DNA]</scope>
</reference>
<name>A0A1G2BTQ5_9BACT</name>
<dbReference type="Proteomes" id="UP000177349">
    <property type="component" value="Unassembled WGS sequence"/>
</dbReference>
<proteinExistence type="predicted"/>
<evidence type="ECO:0000313" key="2">
    <source>
        <dbReference type="Proteomes" id="UP000177349"/>
    </source>
</evidence>
<gene>
    <name evidence="1" type="ORF">A3B31_03960</name>
</gene>
<organism evidence="1 2">
    <name type="scientific">Candidatus Komeilibacteria bacterium RIFCSPLOWO2_01_FULL_53_11</name>
    <dbReference type="NCBI Taxonomy" id="1798552"/>
    <lineage>
        <taxon>Bacteria</taxon>
        <taxon>Candidatus Komeiliibacteriota</taxon>
    </lineage>
</organism>
<accession>A0A1G2BTQ5</accession>
<protein>
    <submittedName>
        <fullName evidence="1">Uncharacterized protein</fullName>
    </submittedName>
</protein>
<dbReference type="AlphaFoldDB" id="A0A1G2BTQ5"/>
<dbReference type="EMBL" id="MHKN01000015">
    <property type="protein sequence ID" value="OGY92535.1"/>
    <property type="molecule type" value="Genomic_DNA"/>
</dbReference>